<proteinExistence type="predicted"/>
<dbReference type="AlphaFoldDB" id="A0A936YVE8"/>
<accession>A0A936YVE8</accession>
<dbReference type="Proteomes" id="UP000599109">
    <property type="component" value="Unassembled WGS sequence"/>
</dbReference>
<protein>
    <recommendedName>
        <fullName evidence="4">DUF2059 domain-containing protein</fullName>
    </recommendedName>
</protein>
<evidence type="ECO:0008006" key="4">
    <source>
        <dbReference type="Google" id="ProtNLM"/>
    </source>
</evidence>
<name>A0A936YVE8_9BURK</name>
<keyword evidence="3" id="KW-1185">Reference proteome</keyword>
<comment type="caution">
    <text evidence="2">The sequence shown here is derived from an EMBL/GenBank/DDBJ whole genome shotgun (WGS) entry which is preliminary data.</text>
</comment>
<organism evidence="2 3">
    <name type="scientific">Ramlibacter monticola</name>
    <dbReference type="NCBI Taxonomy" id="1926872"/>
    <lineage>
        <taxon>Bacteria</taxon>
        <taxon>Pseudomonadati</taxon>
        <taxon>Pseudomonadota</taxon>
        <taxon>Betaproteobacteria</taxon>
        <taxon>Burkholderiales</taxon>
        <taxon>Comamonadaceae</taxon>
        <taxon>Ramlibacter</taxon>
    </lineage>
</organism>
<reference evidence="2 3" key="1">
    <citation type="journal article" date="2017" name="Int. J. Syst. Evol. Microbiol.">
        <title>Ramlibacter monticola sp. nov., isolated from forest soil.</title>
        <authorList>
            <person name="Chaudhary D.K."/>
            <person name="Kim J."/>
        </authorList>
    </citation>
    <scope>NUCLEOTIDE SEQUENCE [LARGE SCALE GENOMIC DNA]</scope>
    <source>
        <strain evidence="2 3">KACC 19175</strain>
    </source>
</reference>
<dbReference type="RefSeq" id="WP_201672271.1">
    <property type="nucleotide sequence ID" value="NZ_JAEQNE010000001.1"/>
</dbReference>
<feature type="chain" id="PRO_5037428331" description="DUF2059 domain-containing protein" evidence="1">
    <location>
        <begin position="23"/>
        <end position="198"/>
    </location>
</feature>
<keyword evidence="1" id="KW-0732">Signal</keyword>
<evidence type="ECO:0000313" key="3">
    <source>
        <dbReference type="Proteomes" id="UP000599109"/>
    </source>
</evidence>
<dbReference type="EMBL" id="JAEQNE010000001">
    <property type="protein sequence ID" value="MBL0389667.1"/>
    <property type="molecule type" value="Genomic_DNA"/>
</dbReference>
<evidence type="ECO:0000313" key="2">
    <source>
        <dbReference type="EMBL" id="MBL0389667.1"/>
    </source>
</evidence>
<gene>
    <name evidence="2" type="ORF">JJ685_00785</name>
</gene>
<dbReference type="PROSITE" id="PS51257">
    <property type="entry name" value="PROKAR_LIPOPROTEIN"/>
    <property type="match status" value="1"/>
</dbReference>
<evidence type="ECO:0000256" key="1">
    <source>
        <dbReference type="SAM" id="SignalP"/>
    </source>
</evidence>
<sequence length="198" mass="21232">MRFPKTLLILAIAAACSVSAQAQSTPAKKELVARILKVQQPGMEAMARNLVEQPAMEMLERAGAALPQRVAADKREAVGKDIQNDVKKFVDDTVPIVRDRVVKIAPSSIGVILEEKFTEAELKEVAAMMESPTFAKFQAMGGELQRALVEKLVADTKPQVEPKLRGLEEGIAKRLGVNVEAQKGAAPAAAAPKAPAKK</sequence>
<feature type="signal peptide" evidence="1">
    <location>
        <begin position="1"/>
        <end position="22"/>
    </location>
</feature>